<name>A0A8H7R1U8_9FUNG</name>
<comment type="pathway">
    <text evidence="2">Lipid metabolism.</text>
</comment>
<feature type="transmembrane region" description="Helical" evidence="6">
    <location>
        <begin position="53"/>
        <end position="71"/>
    </location>
</feature>
<reference evidence="9" key="1">
    <citation type="submission" date="2020-12" db="EMBL/GenBank/DDBJ databases">
        <title>Metabolic potential, ecology and presence of endohyphal bacteria is reflected in genomic diversity of Mucoromycotina.</title>
        <authorList>
            <person name="Muszewska A."/>
            <person name="Okrasinska A."/>
            <person name="Steczkiewicz K."/>
            <person name="Drgas O."/>
            <person name="Orlowska M."/>
            <person name="Perlinska-Lenart U."/>
            <person name="Aleksandrzak-Piekarczyk T."/>
            <person name="Szatraj K."/>
            <person name="Zielenkiewicz U."/>
            <person name="Pilsyk S."/>
            <person name="Malc E."/>
            <person name="Mieczkowski P."/>
            <person name="Kruszewska J.S."/>
            <person name="Biernat P."/>
            <person name="Pawlowska J."/>
        </authorList>
    </citation>
    <scope>NUCLEOTIDE SEQUENCE</scope>
    <source>
        <strain evidence="9">WA0000017839</strain>
    </source>
</reference>
<proteinExistence type="inferred from homology"/>
<dbReference type="Pfam" id="PF00487">
    <property type="entry name" value="FA_desaturase"/>
    <property type="match status" value="1"/>
</dbReference>
<keyword evidence="10" id="KW-1185">Reference proteome</keyword>
<dbReference type="Pfam" id="PF11960">
    <property type="entry name" value="DUF3474"/>
    <property type="match status" value="1"/>
</dbReference>
<feature type="transmembrane region" description="Helical" evidence="6">
    <location>
        <begin position="77"/>
        <end position="101"/>
    </location>
</feature>
<dbReference type="GO" id="GO:0016717">
    <property type="term" value="F:oxidoreductase activity, acting on paired donors, with oxidation of a pair of donors resulting in the reduction of molecular oxygen to two molecules of water"/>
    <property type="evidence" value="ECO:0007669"/>
    <property type="project" value="InterPro"/>
</dbReference>
<dbReference type="AlphaFoldDB" id="A0A8H7R1U8"/>
<feature type="domain" description="Fatty acid desaturase N-terminal" evidence="8">
    <location>
        <begin position="27"/>
        <end position="65"/>
    </location>
</feature>
<sequence>MATQRKSVVDPVKPNIDEAIERNWEIPTFTIKEIRDAIPAHCFRRDTFKSFTYVLHDAVFVSALALMASYIDTIPNIYARVALWPLYWIAQSIVGFGVWIIGHECGHQAFSPSKAINNGVGFVLHTALLTPYHSWKLSHSKHHKSNGHMVKDQVHIPALRSKSGLPPRDQDPQADGPHDMFHESPIMTLYGLFEMLVFGWPAYLIKHTTGQEYPGGASHFNPNCGIFEASQYWDVVSSVIGIGAMISLLAYCGQVFGSIAVIKYYVIPYLGVNFWLVLITYLQHTDPKVPHYRDNVWNFQRGAALTVDRSFGFLINHFHHHIADTHVAHHFFSTMPHYHAEEATVHIKKALGKHYQSDDTPIALALWNCWKACRFVEDDGDVVFYKN</sequence>
<protein>
    <recommendedName>
        <fullName evidence="11">Delta-12 fatty acid desaturase</fullName>
    </recommendedName>
</protein>
<keyword evidence="6" id="KW-1133">Transmembrane helix</keyword>
<keyword evidence="4" id="KW-0560">Oxidoreductase</keyword>
<feature type="transmembrane region" description="Helical" evidence="6">
    <location>
        <begin position="187"/>
        <end position="205"/>
    </location>
</feature>
<comment type="caution">
    <text evidence="9">The sequence shown here is derived from an EMBL/GenBank/DDBJ whole genome shotgun (WGS) entry which is preliminary data.</text>
</comment>
<dbReference type="InterPro" id="IPR005804">
    <property type="entry name" value="FA_desaturase_dom"/>
</dbReference>
<evidence type="ECO:0008006" key="11">
    <source>
        <dbReference type="Google" id="ProtNLM"/>
    </source>
</evidence>
<dbReference type="InterPro" id="IPR012171">
    <property type="entry name" value="Fatty_acid_desaturase"/>
</dbReference>
<feature type="transmembrane region" description="Helical" evidence="6">
    <location>
        <begin position="232"/>
        <end position="252"/>
    </location>
</feature>
<feature type="transmembrane region" description="Helical" evidence="6">
    <location>
        <begin position="264"/>
        <end position="282"/>
    </location>
</feature>
<organism evidence="9 10">
    <name type="scientific">Mucor saturninus</name>
    <dbReference type="NCBI Taxonomy" id="64648"/>
    <lineage>
        <taxon>Eukaryota</taxon>
        <taxon>Fungi</taxon>
        <taxon>Fungi incertae sedis</taxon>
        <taxon>Mucoromycota</taxon>
        <taxon>Mucoromycotina</taxon>
        <taxon>Mucoromycetes</taxon>
        <taxon>Mucorales</taxon>
        <taxon>Mucorineae</taxon>
        <taxon>Mucoraceae</taxon>
        <taxon>Mucor</taxon>
    </lineage>
</organism>
<evidence type="ECO:0000256" key="4">
    <source>
        <dbReference type="ARBA" id="ARBA00023002"/>
    </source>
</evidence>
<comment type="similarity">
    <text evidence="3">Belongs to the fatty acid desaturase type 1 family.</text>
</comment>
<evidence type="ECO:0000313" key="10">
    <source>
        <dbReference type="Proteomes" id="UP000603453"/>
    </source>
</evidence>
<dbReference type="GO" id="GO:0016020">
    <property type="term" value="C:membrane"/>
    <property type="evidence" value="ECO:0007669"/>
    <property type="project" value="UniProtKB-SubCell"/>
</dbReference>
<evidence type="ECO:0000256" key="6">
    <source>
        <dbReference type="SAM" id="Phobius"/>
    </source>
</evidence>
<dbReference type="GO" id="GO:0006629">
    <property type="term" value="P:lipid metabolic process"/>
    <property type="evidence" value="ECO:0007669"/>
    <property type="project" value="InterPro"/>
</dbReference>
<evidence type="ECO:0000256" key="1">
    <source>
        <dbReference type="ARBA" id="ARBA00004370"/>
    </source>
</evidence>
<gene>
    <name evidence="9" type="ORF">INT47_000529</name>
</gene>
<dbReference type="CDD" id="cd03507">
    <property type="entry name" value="Delta12-FADS-like"/>
    <property type="match status" value="1"/>
</dbReference>
<evidence type="ECO:0000259" key="7">
    <source>
        <dbReference type="Pfam" id="PF00487"/>
    </source>
</evidence>
<accession>A0A8H7R1U8</accession>
<dbReference type="OrthoDB" id="1461976at2759"/>
<keyword evidence="6" id="KW-0812">Transmembrane</keyword>
<dbReference type="Proteomes" id="UP000603453">
    <property type="component" value="Unassembled WGS sequence"/>
</dbReference>
<evidence type="ECO:0000259" key="8">
    <source>
        <dbReference type="Pfam" id="PF11960"/>
    </source>
</evidence>
<dbReference type="InterPro" id="IPR021863">
    <property type="entry name" value="FAS_N"/>
</dbReference>
<evidence type="ECO:0000256" key="2">
    <source>
        <dbReference type="ARBA" id="ARBA00005189"/>
    </source>
</evidence>
<evidence type="ECO:0000256" key="5">
    <source>
        <dbReference type="ARBA" id="ARBA00023136"/>
    </source>
</evidence>
<keyword evidence="5 6" id="KW-0472">Membrane</keyword>
<dbReference type="PANTHER" id="PTHR32100">
    <property type="entry name" value="OMEGA-6 FATTY ACID DESATURASE, CHLOROPLASTIC"/>
    <property type="match status" value="1"/>
</dbReference>
<evidence type="ECO:0000313" key="9">
    <source>
        <dbReference type="EMBL" id="KAG2201990.1"/>
    </source>
</evidence>
<feature type="domain" description="Fatty acid desaturase" evidence="7">
    <location>
        <begin position="83"/>
        <end position="357"/>
    </location>
</feature>
<comment type="subcellular location">
    <subcellularLocation>
        <location evidence="1">Membrane</location>
    </subcellularLocation>
</comment>
<evidence type="ECO:0000256" key="3">
    <source>
        <dbReference type="ARBA" id="ARBA00009295"/>
    </source>
</evidence>
<dbReference type="EMBL" id="JAEPRD010000066">
    <property type="protein sequence ID" value="KAG2201990.1"/>
    <property type="molecule type" value="Genomic_DNA"/>
</dbReference>